<protein>
    <submittedName>
        <fullName evidence="2">PilZ domain-containing protein</fullName>
    </submittedName>
</protein>
<gene>
    <name evidence="2" type="ORF">KYD98_14370</name>
</gene>
<dbReference type="RefSeq" id="WP_219780737.1">
    <property type="nucleotide sequence ID" value="NZ_JAHXPT010000012.1"/>
</dbReference>
<dbReference type="Gene3D" id="2.40.10.220">
    <property type="entry name" value="predicted glycosyltransferase like domains"/>
    <property type="match status" value="1"/>
</dbReference>
<evidence type="ECO:0000259" key="1">
    <source>
        <dbReference type="Pfam" id="PF07238"/>
    </source>
</evidence>
<reference evidence="2 3" key="1">
    <citation type="submission" date="2021-07" db="EMBL/GenBank/DDBJ databases">
        <title>Clostridium weizhouense sp. nov., an anaerobic bacterium isolated from activated sludge of Petroleum wastewater.</title>
        <authorList>
            <person name="Li Q."/>
        </authorList>
    </citation>
    <scope>NUCLEOTIDE SEQUENCE [LARGE SCALE GENOMIC DNA]</scope>
    <source>
        <strain evidence="2 3">YB-6</strain>
    </source>
</reference>
<dbReference type="EMBL" id="JAHXPT010000012">
    <property type="protein sequence ID" value="MBW6411275.1"/>
    <property type="molecule type" value="Genomic_DNA"/>
</dbReference>
<organism evidence="2 3">
    <name type="scientific">Clostridium weizhouense</name>
    <dbReference type="NCBI Taxonomy" id="2859781"/>
    <lineage>
        <taxon>Bacteria</taxon>
        <taxon>Bacillati</taxon>
        <taxon>Bacillota</taxon>
        <taxon>Clostridia</taxon>
        <taxon>Eubacteriales</taxon>
        <taxon>Clostridiaceae</taxon>
        <taxon>Clostridium</taxon>
    </lineage>
</organism>
<accession>A0ABS7ARH4</accession>
<proteinExistence type="predicted"/>
<sequence length="204" mass="23971">MLKYSLVKITSIDDKTSTNGIVDKFRNNTLTMFADEKTELKFNEEIFINIFDKDDGISIYSGVICNIFENTITINNVKYLFSNNRRDSNRIIVNIPLQINKIRKKSKEAITLSKPILMTSKNLSINGILLESPLNIPKNINFFIELPIDNNFISIETFTKRKYEKNNLYYYGCEFNIHNDSNNSYLENFILKNYNSKFFKYYPK</sequence>
<comment type="caution">
    <text evidence="2">The sequence shown here is derived from an EMBL/GenBank/DDBJ whole genome shotgun (WGS) entry which is preliminary data.</text>
</comment>
<dbReference type="Pfam" id="PF07238">
    <property type="entry name" value="PilZ"/>
    <property type="match status" value="1"/>
</dbReference>
<name>A0ABS7ARH4_9CLOT</name>
<feature type="domain" description="PilZ" evidence="1">
    <location>
        <begin position="84"/>
        <end position="190"/>
    </location>
</feature>
<dbReference type="Proteomes" id="UP001519921">
    <property type="component" value="Unassembled WGS sequence"/>
</dbReference>
<keyword evidence="3" id="KW-1185">Reference proteome</keyword>
<evidence type="ECO:0000313" key="2">
    <source>
        <dbReference type="EMBL" id="MBW6411275.1"/>
    </source>
</evidence>
<dbReference type="InterPro" id="IPR009875">
    <property type="entry name" value="PilZ_domain"/>
</dbReference>
<evidence type="ECO:0000313" key="3">
    <source>
        <dbReference type="Proteomes" id="UP001519921"/>
    </source>
</evidence>